<feature type="non-terminal residue" evidence="1">
    <location>
        <position position="226"/>
    </location>
</feature>
<sequence length="226" mass="25689">LAAYVTINGHRAMALFDSGSTADLVSPDFARVANLPLFVLEKPVPLQLGCVGSRSAINFGTEPSIQFGGVDRTWYFDVANIDRYDVIIGTPFLSIIGIVLNFRRREITTPHESVRALLEGEEPRLERAKVKRKRTYQAEDIPQLRENWYSKFEDIMNGTPSRLPPMREVNHAIPLINEEMKYRYHLSRCPEALQEQLKQKIARYVEAGWWGMATTSQAAPLLCIPK</sequence>
<name>A0ACB8RXR3_9AGAM</name>
<accession>A0ACB8RXR3</accession>
<keyword evidence="2" id="KW-1185">Reference proteome</keyword>
<reference evidence="1" key="2">
    <citation type="journal article" date="2022" name="New Phytol.">
        <title>Evolutionary transition to the ectomycorrhizal habit in the genomes of a hyperdiverse lineage of mushroom-forming fungi.</title>
        <authorList>
            <person name="Looney B."/>
            <person name="Miyauchi S."/>
            <person name="Morin E."/>
            <person name="Drula E."/>
            <person name="Courty P.E."/>
            <person name="Kohler A."/>
            <person name="Kuo A."/>
            <person name="LaButti K."/>
            <person name="Pangilinan J."/>
            <person name="Lipzen A."/>
            <person name="Riley R."/>
            <person name="Andreopoulos W."/>
            <person name="He G."/>
            <person name="Johnson J."/>
            <person name="Nolan M."/>
            <person name="Tritt A."/>
            <person name="Barry K.W."/>
            <person name="Grigoriev I.V."/>
            <person name="Nagy L.G."/>
            <person name="Hibbett D."/>
            <person name="Henrissat B."/>
            <person name="Matheny P.B."/>
            <person name="Labbe J."/>
            <person name="Martin F.M."/>
        </authorList>
    </citation>
    <scope>NUCLEOTIDE SEQUENCE</scope>
    <source>
        <strain evidence="1">FP105234-sp</strain>
    </source>
</reference>
<comment type="caution">
    <text evidence="1">The sequence shown here is derived from an EMBL/GenBank/DDBJ whole genome shotgun (WGS) entry which is preliminary data.</text>
</comment>
<dbReference type="EMBL" id="MU275884">
    <property type="protein sequence ID" value="KAI0048607.1"/>
    <property type="molecule type" value="Genomic_DNA"/>
</dbReference>
<gene>
    <name evidence="1" type="ORF">FA95DRAFT_1467450</name>
</gene>
<dbReference type="Proteomes" id="UP000814033">
    <property type="component" value="Unassembled WGS sequence"/>
</dbReference>
<protein>
    <submittedName>
        <fullName evidence="1">Uncharacterized protein</fullName>
    </submittedName>
</protein>
<organism evidence="1 2">
    <name type="scientific">Auriscalpium vulgare</name>
    <dbReference type="NCBI Taxonomy" id="40419"/>
    <lineage>
        <taxon>Eukaryota</taxon>
        <taxon>Fungi</taxon>
        <taxon>Dikarya</taxon>
        <taxon>Basidiomycota</taxon>
        <taxon>Agaricomycotina</taxon>
        <taxon>Agaricomycetes</taxon>
        <taxon>Russulales</taxon>
        <taxon>Auriscalpiaceae</taxon>
        <taxon>Auriscalpium</taxon>
    </lineage>
</organism>
<evidence type="ECO:0000313" key="1">
    <source>
        <dbReference type="EMBL" id="KAI0048607.1"/>
    </source>
</evidence>
<proteinExistence type="predicted"/>
<feature type="non-terminal residue" evidence="1">
    <location>
        <position position="1"/>
    </location>
</feature>
<reference evidence="1" key="1">
    <citation type="submission" date="2021-02" db="EMBL/GenBank/DDBJ databases">
        <authorList>
            <consortium name="DOE Joint Genome Institute"/>
            <person name="Ahrendt S."/>
            <person name="Looney B.P."/>
            <person name="Miyauchi S."/>
            <person name="Morin E."/>
            <person name="Drula E."/>
            <person name="Courty P.E."/>
            <person name="Chicoki N."/>
            <person name="Fauchery L."/>
            <person name="Kohler A."/>
            <person name="Kuo A."/>
            <person name="Labutti K."/>
            <person name="Pangilinan J."/>
            <person name="Lipzen A."/>
            <person name="Riley R."/>
            <person name="Andreopoulos W."/>
            <person name="He G."/>
            <person name="Johnson J."/>
            <person name="Barry K.W."/>
            <person name="Grigoriev I.V."/>
            <person name="Nagy L."/>
            <person name="Hibbett D."/>
            <person name="Henrissat B."/>
            <person name="Matheny P.B."/>
            <person name="Labbe J."/>
            <person name="Martin F."/>
        </authorList>
    </citation>
    <scope>NUCLEOTIDE SEQUENCE</scope>
    <source>
        <strain evidence="1">FP105234-sp</strain>
    </source>
</reference>
<evidence type="ECO:0000313" key="2">
    <source>
        <dbReference type="Proteomes" id="UP000814033"/>
    </source>
</evidence>